<accession>A0ABD5W7P0</accession>
<evidence type="ECO:0000313" key="1">
    <source>
        <dbReference type="EMBL" id="MFC7068460.1"/>
    </source>
</evidence>
<name>A0ABD5W7P0_9EURY</name>
<keyword evidence="2" id="KW-1185">Reference proteome</keyword>
<dbReference type="RefSeq" id="WP_284031426.1">
    <property type="nucleotide sequence ID" value="NZ_CP126154.1"/>
</dbReference>
<dbReference type="AlphaFoldDB" id="A0ABD5W7P0"/>
<protein>
    <submittedName>
        <fullName evidence="1">Uncharacterized protein</fullName>
    </submittedName>
</protein>
<organism evidence="1 2">
    <name type="scientific">Halobaculum lipolyticum</name>
    <dbReference type="NCBI Taxonomy" id="3032001"/>
    <lineage>
        <taxon>Archaea</taxon>
        <taxon>Methanobacteriati</taxon>
        <taxon>Methanobacteriota</taxon>
        <taxon>Stenosarchaea group</taxon>
        <taxon>Halobacteria</taxon>
        <taxon>Halobacteriales</taxon>
        <taxon>Haloferacaceae</taxon>
        <taxon>Halobaculum</taxon>
    </lineage>
</organism>
<reference evidence="1 2" key="1">
    <citation type="journal article" date="2019" name="Int. J. Syst. Evol. Microbiol.">
        <title>The Global Catalogue of Microorganisms (GCM) 10K type strain sequencing project: providing services to taxonomists for standard genome sequencing and annotation.</title>
        <authorList>
            <consortium name="The Broad Institute Genomics Platform"/>
            <consortium name="The Broad Institute Genome Sequencing Center for Infectious Disease"/>
            <person name="Wu L."/>
            <person name="Ma J."/>
        </authorList>
    </citation>
    <scope>NUCLEOTIDE SEQUENCE [LARGE SCALE GENOMIC DNA]</scope>
    <source>
        <strain evidence="1 2">DT31</strain>
    </source>
</reference>
<sequence length="56" mass="5654">MTLSLAAVDLATGTTGAADRSKSASAAAVVPFVADGAGEARVVDANRHGFQHDDRQ</sequence>
<comment type="caution">
    <text evidence="1">The sequence shown here is derived from an EMBL/GenBank/DDBJ whole genome shotgun (WGS) entry which is preliminary data.</text>
</comment>
<evidence type="ECO:0000313" key="2">
    <source>
        <dbReference type="Proteomes" id="UP001596461"/>
    </source>
</evidence>
<dbReference type="Proteomes" id="UP001596461">
    <property type="component" value="Unassembled WGS sequence"/>
</dbReference>
<proteinExistence type="predicted"/>
<dbReference type="EMBL" id="JBHTAH010000001">
    <property type="protein sequence ID" value="MFC7068460.1"/>
    <property type="molecule type" value="Genomic_DNA"/>
</dbReference>
<dbReference type="GeneID" id="81126321"/>
<gene>
    <name evidence="1" type="ORF">ACFQL9_02310</name>
</gene>